<dbReference type="PANTHER" id="PTHR42918">
    <property type="entry name" value="LYSYL-TRNA SYNTHETASE"/>
    <property type="match status" value="1"/>
</dbReference>
<evidence type="ECO:0000313" key="6">
    <source>
        <dbReference type="Proteomes" id="UP000092460"/>
    </source>
</evidence>
<evidence type="ECO:0000259" key="4">
    <source>
        <dbReference type="Pfam" id="PF00152"/>
    </source>
</evidence>
<proteinExistence type="predicted"/>
<dbReference type="Gene3D" id="3.30.930.10">
    <property type="entry name" value="Bira Bifunctional Protein, Domain 2"/>
    <property type="match status" value="2"/>
</dbReference>
<accession>A0A1B0BQS9</accession>
<reference evidence="6" key="1">
    <citation type="submission" date="2015-01" db="EMBL/GenBank/DDBJ databases">
        <authorList>
            <person name="Aksoy S."/>
            <person name="Warren W."/>
            <person name="Wilson R.K."/>
        </authorList>
    </citation>
    <scope>NUCLEOTIDE SEQUENCE [LARGE SCALE GENOMIC DNA]</scope>
    <source>
        <strain evidence="6">IAEA</strain>
    </source>
</reference>
<keyword evidence="6" id="KW-1185">Reference proteome</keyword>
<dbReference type="AlphaFoldDB" id="A0A1B0BQS9"/>
<dbReference type="GO" id="GO:0005829">
    <property type="term" value="C:cytosol"/>
    <property type="evidence" value="ECO:0007669"/>
    <property type="project" value="TreeGrafter"/>
</dbReference>
<dbReference type="GO" id="GO:0006430">
    <property type="term" value="P:lysyl-tRNA aminoacylation"/>
    <property type="evidence" value="ECO:0007669"/>
    <property type="project" value="TreeGrafter"/>
</dbReference>
<evidence type="ECO:0000256" key="3">
    <source>
        <dbReference type="ARBA" id="ARBA00022840"/>
    </source>
</evidence>
<organism evidence="5 6">
    <name type="scientific">Glossina palpalis gambiensis</name>
    <dbReference type="NCBI Taxonomy" id="67801"/>
    <lineage>
        <taxon>Eukaryota</taxon>
        <taxon>Metazoa</taxon>
        <taxon>Ecdysozoa</taxon>
        <taxon>Arthropoda</taxon>
        <taxon>Hexapoda</taxon>
        <taxon>Insecta</taxon>
        <taxon>Pterygota</taxon>
        <taxon>Neoptera</taxon>
        <taxon>Endopterygota</taxon>
        <taxon>Diptera</taxon>
        <taxon>Brachycera</taxon>
        <taxon>Muscomorpha</taxon>
        <taxon>Hippoboscoidea</taxon>
        <taxon>Glossinidae</taxon>
        <taxon>Glossina</taxon>
    </lineage>
</organism>
<dbReference type="InterPro" id="IPR004364">
    <property type="entry name" value="Aa-tRNA-synt_II"/>
</dbReference>
<feature type="domain" description="Aminoacyl-tRNA synthetase class II (D/K/N)" evidence="4">
    <location>
        <begin position="312"/>
        <end position="372"/>
    </location>
</feature>
<dbReference type="Proteomes" id="UP000092460">
    <property type="component" value="Unassembled WGS sequence"/>
</dbReference>
<evidence type="ECO:0000256" key="2">
    <source>
        <dbReference type="ARBA" id="ARBA00022741"/>
    </source>
</evidence>
<dbReference type="InterPro" id="IPR045864">
    <property type="entry name" value="aa-tRNA-synth_II/BPL/LPL"/>
</dbReference>
<dbReference type="PANTHER" id="PTHR42918:SF9">
    <property type="entry name" value="LYSINE--TRNA LIGASE"/>
    <property type="match status" value="1"/>
</dbReference>
<protein>
    <recommendedName>
        <fullName evidence="4">Aminoacyl-tRNA synthetase class II (D/K/N) domain-containing protein</fullName>
    </recommendedName>
</protein>
<name>A0A1B0BQS9_9MUSC</name>
<dbReference type="GO" id="GO:0017101">
    <property type="term" value="C:aminoacyl-tRNA synthetase multienzyme complex"/>
    <property type="evidence" value="ECO:0007669"/>
    <property type="project" value="TreeGrafter"/>
</dbReference>
<dbReference type="GO" id="GO:0005739">
    <property type="term" value="C:mitochondrion"/>
    <property type="evidence" value="ECO:0007669"/>
    <property type="project" value="TreeGrafter"/>
</dbReference>
<dbReference type="EMBL" id="JXJN01018766">
    <property type="status" value="NOT_ANNOTATED_CDS"/>
    <property type="molecule type" value="Genomic_DNA"/>
</dbReference>
<dbReference type="GO" id="GO:0004824">
    <property type="term" value="F:lysine-tRNA ligase activity"/>
    <property type="evidence" value="ECO:0007669"/>
    <property type="project" value="TreeGrafter"/>
</dbReference>
<evidence type="ECO:0000313" key="5">
    <source>
        <dbReference type="EnsemblMetazoa" id="GPPI037677-PA"/>
    </source>
</evidence>
<evidence type="ECO:0000256" key="1">
    <source>
        <dbReference type="ARBA" id="ARBA00022598"/>
    </source>
</evidence>
<keyword evidence="1" id="KW-0436">Ligase</keyword>
<dbReference type="SUPFAM" id="SSF55681">
    <property type="entry name" value="Class II aaRS and biotin synthetases"/>
    <property type="match status" value="2"/>
</dbReference>
<sequence length="410" mass="46059">MQKYGGPEELRRAKKPSYGIVEVPVTNFNKFNLCSLQITATKGLPSSCTNVFNEVVTLSTTSENTAGQASLNAFEKMEQLPHTFTPPDITEATEEITAESNAGEENLTVSLEKPKSQEANVGMGRICRKPKNKSIYNGLPLPITTLTSKGENETKNREKRTTARLLDKLVGEFICDHPQIMSALAKYYRNVPGLTERFELFVMKKEICNAYTELNDPVVQRERFEQQANDKAAGDLLVMCPPPGEENLTVSLEKPKSQEANVGMGRICRKPKNKSIYNGLPLPITTLTSKGENETKNREKRTTARLLDKLVGEFICDHPQIMSALAKYYRNVPGLTERFELFVMKKEICNAYTELNDPVVQRERFEQQANDKAAGDLLVMCPPRSSKMWRNITFANSSKEVLYSVVLCQI</sequence>
<feature type="domain" description="Aminoacyl-tRNA synthetase class II (D/K/N)" evidence="4">
    <location>
        <begin position="79"/>
        <end position="231"/>
    </location>
</feature>
<dbReference type="GO" id="GO:0000049">
    <property type="term" value="F:tRNA binding"/>
    <property type="evidence" value="ECO:0007669"/>
    <property type="project" value="TreeGrafter"/>
</dbReference>
<dbReference type="VEuPathDB" id="VectorBase:GPPI037677"/>
<dbReference type="STRING" id="67801.A0A1B0BQS9"/>
<dbReference type="GO" id="GO:0005524">
    <property type="term" value="F:ATP binding"/>
    <property type="evidence" value="ECO:0007669"/>
    <property type="project" value="InterPro"/>
</dbReference>
<reference evidence="5" key="2">
    <citation type="submission" date="2020-05" db="UniProtKB">
        <authorList>
            <consortium name="EnsemblMetazoa"/>
        </authorList>
    </citation>
    <scope>IDENTIFICATION</scope>
    <source>
        <strain evidence="5">IAEA</strain>
    </source>
</reference>
<keyword evidence="3" id="KW-0067">ATP-binding</keyword>
<dbReference type="Pfam" id="PF00152">
    <property type="entry name" value="tRNA-synt_2"/>
    <property type="match status" value="2"/>
</dbReference>
<dbReference type="EnsemblMetazoa" id="GPPI037677-RA">
    <property type="protein sequence ID" value="GPPI037677-PA"/>
    <property type="gene ID" value="GPPI037677"/>
</dbReference>
<keyword evidence="2" id="KW-0547">Nucleotide-binding</keyword>